<evidence type="ECO:0000313" key="1">
    <source>
        <dbReference type="EMBL" id="CAC5417884.1"/>
    </source>
</evidence>
<protein>
    <submittedName>
        <fullName evidence="1">Uncharacterized protein</fullName>
    </submittedName>
</protein>
<organism evidence="1 2">
    <name type="scientific">Mytilus coruscus</name>
    <name type="common">Sea mussel</name>
    <dbReference type="NCBI Taxonomy" id="42192"/>
    <lineage>
        <taxon>Eukaryota</taxon>
        <taxon>Metazoa</taxon>
        <taxon>Spiralia</taxon>
        <taxon>Lophotrochozoa</taxon>
        <taxon>Mollusca</taxon>
        <taxon>Bivalvia</taxon>
        <taxon>Autobranchia</taxon>
        <taxon>Pteriomorphia</taxon>
        <taxon>Mytilida</taxon>
        <taxon>Mytiloidea</taxon>
        <taxon>Mytilidae</taxon>
        <taxon>Mytilinae</taxon>
        <taxon>Mytilus</taxon>
    </lineage>
</organism>
<keyword evidence="2" id="KW-1185">Reference proteome</keyword>
<reference evidence="1 2" key="1">
    <citation type="submission" date="2020-06" db="EMBL/GenBank/DDBJ databases">
        <authorList>
            <person name="Li R."/>
            <person name="Bekaert M."/>
        </authorList>
    </citation>
    <scope>NUCLEOTIDE SEQUENCE [LARGE SCALE GENOMIC DNA]</scope>
    <source>
        <strain evidence="2">wild</strain>
    </source>
</reference>
<evidence type="ECO:0000313" key="2">
    <source>
        <dbReference type="Proteomes" id="UP000507470"/>
    </source>
</evidence>
<name>A0A6J8EB49_MYTCO</name>
<dbReference type="EMBL" id="CACVKT020008819">
    <property type="protein sequence ID" value="CAC5417884.1"/>
    <property type="molecule type" value="Genomic_DNA"/>
</dbReference>
<proteinExistence type="predicted"/>
<gene>
    <name evidence="1" type="ORF">MCOR_50358</name>
</gene>
<dbReference type="Proteomes" id="UP000507470">
    <property type="component" value="Unassembled WGS sequence"/>
</dbReference>
<dbReference type="AlphaFoldDB" id="A0A6J8EB49"/>
<sequence>MSGLKEIMPARLVSEKDKMLKRFALDMAARCQAEYNAAFERFNMDSVRIKVHLSYACHAIVSCYQGDHNGCTKYSLVCSNRNSLKTWTEKSAYLKNNFKLNKSENTAALLRKCVKYRLGPTMLNRTCKNTNTQKAEATNRAIRATVPSNVTFTRNYKGRVHTAIHNVNNGPGESIVKLCKAAGVPIEPGSRAARGLKNIQRHNENHKLYKQSKRYTDQRCSKKHELYEIYDEYQEEKDYEKNKLLQTKRLAAKQPQEYSFAKKLRSRHVKNK</sequence>
<dbReference type="OrthoDB" id="6122456at2759"/>
<accession>A0A6J8EB49</accession>